<dbReference type="Proteomes" id="UP000515152">
    <property type="component" value="Chromosome 12"/>
</dbReference>
<dbReference type="InterPro" id="IPR003607">
    <property type="entry name" value="HD/PDEase_dom"/>
</dbReference>
<feature type="binding site" evidence="14">
    <location>
        <position position="599"/>
    </location>
    <ligand>
        <name>Zn(2+)</name>
        <dbReference type="ChEBI" id="CHEBI:29105"/>
        <label>2</label>
    </ligand>
</feature>
<sequence length="843" mass="96683">MSVTKEDVAKFLDGNAGFASTYFNKKVSAEALASAMGVPESKVDFSMFKEVGQVEEGEILFEVIKDMQENVNMEKVIFRILQRICLLTHADACSLFMYRQRNGIPELATRLFNVGITSELDDCVVQPDSEMVFPLDIGIVGNVAQTKKHVNVKDVTQNSNFSAFADELTGYTTRNLLATPILNGEDVVAVIMAVNKTTGPHFTAEDEDLFLKYMKVAALNMKIYHLNYLHNFESRKGQLLLWSANKVFEELTDIERQFHKALYTVRAYLNCDRYSVGLLDMTKEKEFFDIWPVLMGEQPPYAGPVTPDGREVIFYKVIDYILHGKEDIKVIPTPPADHWALASGMPTFVAENGLICNLMNAPAEEQFQFQKEPLDASGWTIRNVLSLPIVNMNEDIVGVATFYNRKDGKPFDEQDESLMEALTQFLGWSVLNPDTYDKMNRMDNRKEIAEDMVMYHVKCRNDEIQTILKTKEYFNREPADCDEDELRQILKKELPGPKKFEIYEYHFSDFDCTERELVLCAIQMYYEVGVVKKFQVPQEVLVRFIYSVSKGYRKMAYHNWRHGFNVGQTMFTLLTTGQLKRYYSDLEVMAMITAGFLHDIDHRGTNNLYQVKSGSPLAKLHGTSVLERHHLEISKFLLADETLNIFQNLNRRQSEHVIHLIDIAIIATDLALYFKKRTMLQKIVDLSLTYQDEKKWIEFMSIETTRKEILMAMMMTACDLAAMAKPWDVANKVALNVAEEFWEQGDLERSVLEQIPIPMMNRNKIRDLPKIQCGFIDFVCTFVFKELSRFHPTVTPLLDGLLNNKKEWNSRKAEYEAKYKEIVEAKPGGNNPGEGGAKSCSIC</sequence>
<keyword evidence="5 14" id="KW-0479">Metal-binding</keyword>
<evidence type="ECO:0000256" key="2">
    <source>
        <dbReference type="ARBA" id="ARBA00007648"/>
    </source>
</evidence>
<keyword evidence="18" id="KW-1185">Reference proteome</keyword>
<dbReference type="PROSITE" id="PS00126">
    <property type="entry name" value="PDEASE_I_1"/>
    <property type="match status" value="1"/>
</dbReference>
<proteinExistence type="inferred from homology"/>
<dbReference type="Gene3D" id="3.30.450.40">
    <property type="match status" value="2"/>
</dbReference>
<dbReference type="KEGG" id="char:105909046"/>
<protein>
    <recommendedName>
        <fullName evidence="15">Phosphodiesterase</fullName>
        <ecNumber evidence="15">3.1.4.-</ecNumber>
    </recommendedName>
</protein>
<dbReference type="GeneID" id="105909046"/>
<keyword evidence="7 15" id="KW-0378">Hydrolase</keyword>
<dbReference type="CDD" id="cd00077">
    <property type="entry name" value="HDc"/>
    <property type="match status" value="1"/>
</dbReference>
<dbReference type="SUPFAM" id="SSF55781">
    <property type="entry name" value="GAF domain-like"/>
    <property type="match status" value="2"/>
</dbReference>
<dbReference type="InterPro" id="IPR029016">
    <property type="entry name" value="GAF-like_dom_sf"/>
</dbReference>
<evidence type="ECO:0000256" key="3">
    <source>
        <dbReference type="ARBA" id="ARBA00022535"/>
    </source>
</evidence>
<name>A0A6P3W9S3_CLUHA</name>
<reference evidence="19" key="1">
    <citation type="submission" date="2025-08" db="UniProtKB">
        <authorList>
            <consortium name="RefSeq"/>
        </authorList>
    </citation>
    <scope>IDENTIFICATION</scope>
</reference>
<keyword evidence="10" id="KW-0636">Prenylation</keyword>
<feature type="domain" description="PDEase" evidence="17">
    <location>
        <begin position="482"/>
        <end position="815"/>
    </location>
</feature>
<evidence type="ECO:0000256" key="9">
    <source>
        <dbReference type="ARBA" id="ARBA00023288"/>
    </source>
</evidence>
<dbReference type="Pfam" id="PF01590">
    <property type="entry name" value="GAF"/>
    <property type="match status" value="2"/>
</dbReference>
<dbReference type="FunFam" id="3.30.450.40:FF:000010">
    <property type="entry name" value="Phosphodiesterase"/>
    <property type="match status" value="1"/>
</dbReference>
<feature type="active site" description="Proton donor" evidence="12">
    <location>
        <position position="558"/>
    </location>
</feature>
<dbReference type="AlphaFoldDB" id="A0A6P3W9S3"/>
<dbReference type="InterPro" id="IPR036971">
    <property type="entry name" value="PDEase_catalytic_dom_sf"/>
</dbReference>
<keyword evidence="3" id="KW-0140">cGMP</keyword>
<dbReference type="Gene3D" id="1.10.1300.10">
    <property type="entry name" value="3'5'-cyclic nucleotide phosphodiesterase, catalytic domain"/>
    <property type="match status" value="1"/>
</dbReference>
<dbReference type="FunFam" id="1.10.1300.10:FF:000005">
    <property type="entry name" value="Phosphodiesterase"/>
    <property type="match status" value="1"/>
</dbReference>
<dbReference type="GO" id="GO:0004114">
    <property type="term" value="F:3',5'-cyclic-nucleotide phosphodiesterase activity"/>
    <property type="evidence" value="ECO:0007669"/>
    <property type="project" value="InterPro"/>
</dbReference>
<comment type="subcellular location">
    <subcellularLocation>
        <location evidence="1">Membrane</location>
        <topology evidence="1">Lipid-anchor</topology>
    </subcellularLocation>
</comment>
<dbReference type="Pfam" id="PF00233">
    <property type="entry name" value="PDEase_I"/>
    <property type="match status" value="1"/>
</dbReference>
<evidence type="ECO:0000256" key="4">
    <source>
        <dbReference type="ARBA" id="ARBA00022606"/>
    </source>
</evidence>
<dbReference type="GO" id="GO:0007165">
    <property type="term" value="P:signal transduction"/>
    <property type="evidence" value="ECO:0007669"/>
    <property type="project" value="InterPro"/>
</dbReference>
<evidence type="ECO:0000256" key="5">
    <source>
        <dbReference type="ARBA" id="ARBA00022723"/>
    </source>
</evidence>
<feature type="binding site" evidence="14">
    <location>
        <position position="719"/>
    </location>
    <ligand>
        <name>Zn(2+)</name>
        <dbReference type="ChEBI" id="CHEBI:29105"/>
        <label>1</label>
    </ligand>
</feature>
<evidence type="ECO:0000256" key="6">
    <source>
        <dbReference type="ARBA" id="ARBA00022737"/>
    </source>
</evidence>
<dbReference type="InterPro" id="IPR023174">
    <property type="entry name" value="PDEase_CS"/>
</dbReference>
<dbReference type="RefSeq" id="XP_012693074.2">
    <property type="nucleotide sequence ID" value="XM_012837620.2"/>
</dbReference>
<evidence type="ECO:0000256" key="11">
    <source>
        <dbReference type="ARBA" id="ARBA00023305"/>
    </source>
</evidence>
<dbReference type="SUPFAM" id="SSF109604">
    <property type="entry name" value="HD-domain/PDEase-like"/>
    <property type="match status" value="1"/>
</dbReference>
<feature type="binding site" evidence="14">
    <location>
        <position position="599"/>
    </location>
    <ligand>
        <name>Zn(2+)</name>
        <dbReference type="ChEBI" id="CHEBI:29105"/>
        <label>1</label>
    </ligand>
</feature>
<gene>
    <name evidence="19" type="primary">pde6b</name>
</gene>
<evidence type="ECO:0000313" key="18">
    <source>
        <dbReference type="Proteomes" id="UP000515152"/>
    </source>
</evidence>
<dbReference type="SMART" id="SM00065">
    <property type="entry name" value="GAF"/>
    <property type="match status" value="2"/>
</dbReference>
<evidence type="ECO:0000256" key="14">
    <source>
        <dbReference type="PIRSR" id="PIRSR623088-3"/>
    </source>
</evidence>
<keyword evidence="8" id="KW-0472">Membrane</keyword>
<evidence type="ECO:0000256" key="8">
    <source>
        <dbReference type="ARBA" id="ARBA00023136"/>
    </source>
</evidence>
<evidence type="ECO:0000256" key="16">
    <source>
        <dbReference type="SAM" id="Coils"/>
    </source>
</evidence>
<feature type="binding site" evidence="13">
    <location>
        <begin position="558"/>
        <end position="562"/>
    </location>
    <ligand>
        <name>AMP</name>
        <dbReference type="ChEBI" id="CHEBI:456215"/>
    </ligand>
</feature>
<dbReference type="PANTHER" id="PTHR11347">
    <property type="entry name" value="CYCLIC NUCLEOTIDE PHOSPHODIESTERASE"/>
    <property type="match status" value="1"/>
</dbReference>
<dbReference type="InterPro" id="IPR023088">
    <property type="entry name" value="PDEase"/>
</dbReference>
<comment type="cofactor">
    <cofactor evidence="15">
        <name>a divalent metal cation</name>
        <dbReference type="ChEBI" id="CHEBI:60240"/>
    </cofactor>
    <text evidence="15">Binds 2 divalent metal cations per subunit. Site 1 may preferentially bind zinc ions, while site 2 has a preference for magnesium and/or manganese ions.</text>
</comment>
<dbReference type="PRINTS" id="PR00387">
    <property type="entry name" value="PDIESTERASE1"/>
</dbReference>
<comment type="similarity">
    <text evidence="2 15">Belongs to the cyclic nucleotide phosphodiesterase family.</text>
</comment>
<evidence type="ECO:0000256" key="13">
    <source>
        <dbReference type="PIRSR" id="PIRSR623088-2"/>
    </source>
</evidence>
<feature type="binding site" evidence="13">
    <location>
        <position position="599"/>
    </location>
    <ligand>
        <name>AMP</name>
        <dbReference type="ChEBI" id="CHEBI:456215"/>
    </ligand>
</feature>
<accession>A0A6P3W9S3</accession>
<keyword evidence="6" id="KW-0677">Repeat</keyword>
<dbReference type="GO" id="GO:0016020">
    <property type="term" value="C:membrane"/>
    <property type="evidence" value="ECO:0007669"/>
    <property type="project" value="UniProtKB-SubCell"/>
</dbReference>
<keyword evidence="16" id="KW-0175">Coiled coil</keyword>
<evidence type="ECO:0000256" key="7">
    <source>
        <dbReference type="ARBA" id="ARBA00022801"/>
    </source>
</evidence>
<evidence type="ECO:0000256" key="10">
    <source>
        <dbReference type="ARBA" id="ARBA00023289"/>
    </source>
</evidence>
<evidence type="ECO:0000256" key="1">
    <source>
        <dbReference type="ARBA" id="ARBA00004635"/>
    </source>
</evidence>
<feature type="binding site" evidence="14">
    <location>
        <position position="598"/>
    </location>
    <ligand>
        <name>Zn(2+)</name>
        <dbReference type="ChEBI" id="CHEBI:29105"/>
        <label>1</label>
    </ligand>
</feature>
<feature type="binding site" evidence="14">
    <location>
        <position position="562"/>
    </location>
    <ligand>
        <name>Zn(2+)</name>
        <dbReference type="ChEBI" id="CHEBI:29105"/>
        <label>1</label>
    </ligand>
</feature>
<dbReference type="FunFam" id="3.30.450.40:FF:000001">
    <property type="entry name" value="Phosphodiesterase"/>
    <property type="match status" value="1"/>
</dbReference>
<dbReference type="GO" id="GO:0007601">
    <property type="term" value="P:visual perception"/>
    <property type="evidence" value="ECO:0007669"/>
    <property type="project" value="UniProtKB-KW"/>
</dbReference>
<dbReference type="SMART" id="SM00471">
    <property type="entry name" value="HDc"/>
    <property type="match status" value="1"/>
</dbReference>
<evidence type="ECO:0000256" key="15">
    <source>
        <dbReference type="RuleBase" id="RU363067"/>
    </source>
</evidence>
<feature type="binding site" evidence="13">
    <location>
        <position position="719"/>
    </location>
    <ligand>
        <name>AMP</name>
        <dbReference type="ChEBI" id="CHEBI:456215"/>
    </ligand>
</feature>
<keyword evidence="4" id="KW-0716">Sensory transduction</keyword>
<feature type="binding site" evidence="13">
    <location>
        <position position="772"/>
    </location>
    <ligand>
        <name>AMP</name>
        <dbReference type="ChEBI" id="CHEBI:456215"/>
    </ligand>
</feature>
<dbReference type="PROSITE" id="PS51845">
    <property type="entry name" value="PDEASE_I_2"/>
    <property type="match status" value="1"/>
</dbReference>
<dbReference type="InterPro" id="IPR002073">
    <property type="entry name" value="PDEase_catalytic_dom"/>
</dbReference>
<dbReference type="InterPro" id="IPR003018">
    <property type="entry name" value="GAF"/>
</dbReference>
<organism evidence="18 19">
    <name type="scientific">Clupea harengus</name>
    <name type="common">Atlantic herring</name>
    <dbReference type="NCBI Taxonomy" id="7950"/>
    <lineage>
        <taxon>Eukaryota</taxon>
        <taxon>Metazoa</taxon>
        <taxon>Chordata</taxon>
        <taxon>Craniata</taxon>
        <taxon>Vertebrata</taxon>
        <taxon>Euteleostomi</taxon>
        <taxon>Actinopterygii</taxon>
        <taxon>Neopterygii</taxon>
        <taxon>Teleostei</taxon>
        <taxon>Clupei</taxon>
        <taxon>Clupeiformes</taxon>
        <taxon>Clupeoidei</taxon>
        <taxon>Clupeidae</taxon>
        <taxon>Clupea</taxon>
    </lineage>
</organism>
<dbReference type="OrthoDB" id="546632at2759"/>
<keyword evidence="11" id="KW-0844">Vision</keyword>
<feature type="coiled-coil region" evidence="16">
    <location>
        <begin position="798"/>
        <end position="825"/>
    </location>
</feature>
<dbReference type="EC" id="3.1.4.-" evidence="15"/>
<evidence type="ECO:0000256" key="12">
    <source>
        <dbReference type="PIRSR" id="PIRSR623088-1"/>
    </source>
</evidence>
<keyword evidence="9" id="KW-0449">Lipoprotein</keyword>
<dbReference type="GO" id="GO:0046872">
    <property type="term" value="F:metal ion binding"/>
    <property type="evidence" value="ECO:0007669"/>
    <property type="project" value="UniProtKB-KW"/>
</dbReference>
<evidence type="ECO:0000259" key="17">
    <source>
        <dbReference type="PROSITE" id="PS51845"/>
    </source>
</evidence>
<dbReference type="CTD" id="5158"/>
<evidence type="ECO:0000313" key="19">
    <source>
        <dbReference type="RefSeq" id="XP_012693074.2"/>
    </source>
</evidence>